<sequence length="154" mass="17147">MLSQLRHCHWSLNAAASNAANQQRSSDSGGALTPKIIKRYSSDLVDRSHFLRVCALCKGRLAPGRDIYMYRGDNAFCSLKCRQHQMNQDERKEKFVTASKKLGDCDLTKNGQSLSNCPGQGVILANFARTSVSLSSKESGTEVWWMNHDPVIRA</sequence>
<gene>
    <name evidence="8" type="ORF">VNO80_03030</name>
</gene>
<dbReference type="PANTHER" id="PTHR33059:SF4">
    <property type="entry name" value="FCS-LIKE ZINC FINGER 5"/>
    <property type="match status" value="1"/>
</dbReference>
<dbReference type="GO" id="GO:0005737">
    <property type="term" value="C:cytoplasm"/>
    <property type="evidence" value="ECO:0007669"/>
    <property type="project" value="UniProtKB-SubCell"/>
</dbReference>
<feature type="domain" description="FLZ-type" evidence="7">
    <location>
        <begin position="49"/>
        <end position="93"/>
    </location>
</feature>
<evidence type="ECO:0000256" key="2">
    <source>
        <dbReference type="ARBA" id="ARBA00009374"/>
    </source>
</evidence>
<dbReference type="InterPro" id="IPR007650">
    <property type="entry name" value="Zf-FLZ_dom"/>
</dbReference>
<dbReference type="Proteomes" id="UP001374584">
    <property type="component" value="Unassembled WGS sequence"/>
</dbReference>
<evidence type="ECO:0000313" key="8">
    <source>
        <dbReference type="EMBL" id="KAK7377602.1"/>
    </source>
</evidence>
<dbReference type="Pfam" id="PF04570">
    <property type="entry name" value="zf-FLZ"/>
    <property type="match status" value="1"/>
</dbReference>
<evidence type="ECO:0000256" key="4">
    <source>
        <dbReference type="ARBA" id="ARBA00022723"/>
    </source>
</evidence>
<feature type="zinc finger region" description="FLZ-type" evidence="6">
    <location>
        <begin position="49"/>
        <end position="93"/>
    </location>
</feature>
<evidence type="ECO:0000313" key="9">
    <source>
        <dbReference type="Proteomes" id="UP001374584"/>
    </source>
</evidence>
<reference evidence="8 9" key="1">
    <citation type="submission" date="2024-01" db="EMBL/GenBank/DDBJ databases">
        <title>The genomes of 5 underutilized Papilionoideae crops provide insights into root nodulation and disease resistanc.</title>
        <authorList>
            <person name="Jiang F."/>
        </authorList>
    </citation>
    <scope>NUCLEOTIDE SEQUENCE [LARGE SCALE GENOMIC DNA]</scope>
    <source>
        <strain evidence="8">JINMINGXINNONG_FW02</strain>
        <tissue evidence="8">Leaves</tissue>
    </source>
</reference>
<evidence type="ECO:0000256" key="6">
    <source>
        <dbReference type="PROSITE-ProRule" id="PRU01131"/>
    </source>
</evidence>
<keyword evidence="3" id="KW-0963">Cytoplasm</keyword>
<comment type="subcellular location">
    <subcellularLocation>
        <location evidence="1">Cytoplasm</location>
    </subcellularLocation>
</comment>
<keyword evidence="4" id="KW-0479">Metal-binding</keyword>
<dbReference type="PROSITE" id="PS51795">
    <property type="entry name" value="ZF_FLZ"/>
    <property type="match status" value="1"/>
</dbReference>
<evidence type="ECO:0000256" key="5">
    <source>
        <dbReference type="ARBA" id="ARBA00022771"/>
    </source>
</evidence>
<dbReference type="AlphaFoldDB" id="A0AAN9NV95"/>
<evidence type="ECO:0000256" key="3">
    <source>
        <dbReference type="ARBA" id="ARBA00022490"/>
    </source>
</evidence>
<comment type="caution">
    <text evidence="8">The sequence shown here is derived from an EMBL/GenBank/DDBJ whole genome shotgun (WGS) entry which is preliminary data.</text>
</comment>
<comment type="similarity">
    <text evidence="2">Belongs to the FLZ family.</text>
</comment>
<organism evidence="8 9">
    <name type="scientific">Phaseolus coccineus</name>
    <name type="common">Scarlet runner bean</name>
    <name type="synonym">Phaseolus multiflorus</name>
    <dbReference type="NCBI Taxonomy" id="3886"/>
    <lineage>
        <taxon>Eukaryota</taxon>
        <taxon>Viridiplantae</taxon>
        <taxon>Streptophyta</taxon>
        <taxon>Embryophyta</taxon>
        <taxon>Tracheophyta</taxon>
        <taxon>Spermatophyta</taxon>
        <taxon>Magnoliopsida</taxon>
        <taxon>eudicotyledons</taxon>
        <taxon>Gunneridae</taxon>
        <taxon>Pentapetalae</taxon>
        <taxon>rosids</taxon>
        <taxon>fabids</taxon>
        <taxon>Fabales</taxon>
        <taxon>Fabaceae</taxon>
        <taxon>Papilionoideae</taxon>
        <taxon>50 kb inversion clade</taxon>
        <taxon>NPAAA clade</taxon>
        <taxon>indigoferoid/millettioid clade</taxon>
        <taxon>Phaseoleae</taxon>
        <taxon>Phaseolus</taxon>
    </lineage>
</organism>
<keyword evidence="5" id="KW-0862">Zinc</keyword>
<protein>
    <recommendedName>
        <fullName evidence="7">FLZ-type domain-containing protein</fullName>
    </recommendedName>
</protein>
<dbReference type="EMBL" id="JAYMYR010000002">
    <property type="protein sequence ID" value="KAK7377602.1"/>
    <property type="molecule type" value="Genomic_DNA"/>
</dbReference>
<name>A0AAN9NV95_PHACN</name>
<keyword evidence="9" id="KW-1185">Reference proteome</keyword>
<dbReference type="PANTHER" id="PTHR33059">
    <property type="entry name" value="FCS-LIKE ZINC FINGER 5"/>
    <property type="match status" value="1"/>
</dbReference>
<evidence type="ECO:0000256" key="1">
    <source>
        <dbReference type="ARBA" id="ARBA00004496"/>
    </source>
</evidence>
<accession>A0AAN9NV95</accession>
<evidence type="ECO:0000259" key="7">
    <source>
        <dbReference type="PROSITE" id="PS51795"/>
    </source>
</evidence>
<dbReference type="GO" id="GO:0008270">
    <property type="term" value="F:zinc ion binding"/>
    <property type="evidence" value="ECO:0007669"/>
    <property type="project" value="UniProtKB-KW"/>
</dbReference>
<proteinExistence type="inferred from homology"/>
<keyword evidence="5" id="KW-0863">Zinc-finger</keyword>